<keyword evidence="1" id="KW-1133">Transmembrane helix</keyword>
<geneLocation type="plasmid" evidence="2 3">
    <name>pTT6-1</name>
</geneLocation>
<protein>
    <submittedName>
        <fullName evidence="2">DUF2306 domain-containing protein</fullName>
    </submittedName>
</protein>
<keyword evidence="1" id="KW-0812">Transmembrane</keyword>
<evidence type="ECO:0000256" key="1">
    <source>
        <dbReference type="SAM" id="Phobius"/>
    </source>
</evidence>
<sequence length="229" mass="24306">MATSSPDHATDPAPARRGSVRIAWAVMALMSVLVASVSSRYVLGIGTVPGIVAANRFFDPWLALHAAAAASALLVGPFQFLASIRARYPGLHRWAGRVYVAACLTGGVAGIWLAIGVSTGAVARYGFLALAIIWLVSTALALRAVLKRDFAGHRRWMIRSFALTLAAVTLRIYLPTALFAGIDPTAAYPAIAWLCWVPNLAAAELYLSLISGRHGSPRRSAISITNIIT</sequence>
<feature type="transmembrane region" description="Helical" evidence="1">
    <location>
        <begin position="94"/>
        <end position="115"/>
    </location>
</feature>
<reference evidence="2" key="1">
    <citation type="submission" date="2021-02" db="EMBL/GenBank/DDBJ databases">
        <title>Skermanella TT6 skin isolate.</title>
        <authorList>
            <person name="Lee K."/>
            <person name="Ganzorig M."/>
        </authorList>
    </citation>
    <scope>NUCLEOTIDE SEQUENCE</scope>
    <source>
        <strain evidence="2">TT6</strain>
    </source>
</reference>
<dbReference type="RefSeq" id="WP_201082288.1">
    <property type="nucleotide sequence ID" value="NZ_CP067421.1"/>
</dbReference>
<dbReference type="Pfam" id="PF10067">
    <property type="entry name" value="DUF2306"/>
    <property type="match status" value="1"/>
</dbReference>
<keyword evidence="2" id="KW-0614">Plasmid</keyword>
<feature type="transmembrane region" description="Helical" evidence="1">
    <location>
        <begin position="22"/>
        <end position="42"/>
    </location>
</feature>
<dbReference type="InterPro" id="IPR018750">
    <property type="entry name" value="DUF2306_membrane"/>
</dbReference>
<gene>
    <name evidence="2" type="ORF">IGS68_31560</name>
</gene>
<evidence type="ECO:0000313" key="3">
    <source>
        <dbReference type="Proteomes" id="UP000595197"/>
    </source>
</evidence>
<proteinExistence type="predicted"/>
<keyword evidence="1" id="KW-0472">Membrane</keyword>
<accession>A0ABX7BKI6</accession>
<evidence type="ECO:0000313" key="2">
    <source>
        <dbReference type="EMBL" id="QQP92972.1"/>
    </source>
</evidence>
<name>A0ABX7BKI6_9PROT</name>
<organism evidence="2 3">
    <name type="scientific">Skermanella cutis</name>
    <dbReference type="NCBI Taxonomy" id="2775420"/>
    <lineage>
        <taxon>Bacteria</taxon>
        <taxon>Pseudomonadati</taxon>
        <taxon>Pseudomonadota</taxon>
        <taxon>Alphaproteobacteria</taxon>
        <taxon>Rhodospirillales</taxon>
        <taxon>Azospirillaceae</taxon>
        <taxon>Skermanella</taxon>
    </lineage>
</organism>
<feature type="transmembrane region" description="Helical" evidence="1">
    <location>
        <begin position="127"/>
        <end position="146"/>
    </location>
</feature>
<dbReference type="Proteomes" id="UP000595197">
    <property type="component" value="Plasmid pTT6-1"/>
</dbReference>
<keyword evidence="3" id="KW-1185">Reference proteome</keyword>
<feature type="transmembrane region" description="Helical" evidence="1">
    <location>
        <begin position="62"/>
        <end position="82"/>
    </location>
</feature>
<dbReference type="EMBL" id="CP067421">
    <property type="protein sequence ID" value="QQP92972.1"/>
    <property type="molecule type" value="Genomic_DNA"/>
</dbReference>
<feature type="transmembrane region" description="Helical" evidence="1">
    <location>
        <begin position="186"/>
        <end position="209"/>
    </location>
</feature>
<feature type="transmembrane region" description="Helical" evidence="1">
    <location>
        <begin position="158"/>
        <end position="180"/>
    </location>
</feature>